<comment type="caution">
    <text evidence="1">The sequence shown here is derived from an EMBL/GenBank/DDBJ whole genome shotgun (WGS) entry which is preliminary data.</text>
</comment>
<evidence type="ECO:0000313" key="1">
    <source>
        <dbReference type="EMBL" id="KAJ6673566.1"/>
    </source>
</evidence>
<keyword evidence="2" id="KW-1185">Reference proteome</keyword>
<dbReference type="EMBL" id="JAPFFL010000017">
    <property type="protein sequence ID" value="KAJ6673566.1"/>
    <property type="molecule type" value="Genomic_DNA"/>
</dbReference>
<reference evidence="1 2" key="1">
    <citation type="journal article" date="2023" name="Int. J. Mol. Sci.">
        <title>De Novo Assembly and Annotation of 11 Diverse Shrub Willow (Salix) Genomes Reveals Novel Gene Organization in Sex-Linked Regions.</title>
        <authorList>
            <person name="Hyden B."/>
            <person name="Feng K."/>
            <person name="Yates T.B."/>
            <person name="Jawdy S."/>
            <person name="Cereghino C."/>
            <person name="Smart L.B."/>
            <person name="Muchero W."/>
        </authorList>
    </citation>
    <scope>NUCLEOTIDE SEQUENCE [LARGE SCALE GENOMIC DNA]</scope>
    <source>
        <tissue evidence="1">Shoot tip</tissue>
    </source>
</reference>
<evidence type="ECO:0000313" key="2">
    <source>
        <dbReference type="Proteomes" id="UP001151529"/>
    </source>
</evidence>
<dbReference type="AlphaFoldDB" id="A0A9Q0NPI6"/>
<accession>A0A9Q0NPI6</accession>
<sequence>MVKFISSSKGIKVTDTRACKTIVHAIYEANGMADSSAKQKVSRLEVYQKDIKVINDRSLPVRSGAPSSSQPLPTLVEEIDSRECRWRGGCRGRLLYGEQDERRGGAGLVFLGG</sequence>
<protein>
    <submittedName>
        <fullName evidence="1">Uncharacterized protein</fullName>
    </submittedName>
</protein>
<name>A0A9Q0NPI6_SALVM</name>
<dbReference type="Proteomes" id="UP001151529">
    <property type="component" value="Chromosome 18"/>
</dbReference>
<proteinExistence type="predicted"/>
<organism evidence="1 2">
    <name type="scientific">Salix viminalis</name>
    <name type="common">Common osier</name>
    <name type="synonym">Basket willow</name>
    <dbReference type="NCBI Taxonomy" id="40686"/>
    <lineage>
        <taxon>Eukaryota</taxon>
        <taxon>Viridiplantae</taxon>
        <taxon>Streptophyta</taxon>
        <taxon>Embryophyta</taxon>
        <taxon>Tracheophyta</taxon>
        <taxon>Spermatophyta</taxon>
        <taxon>Magnoliopsida</taxon>
        <taxon>eudicotyledons</taxon>
        <taxon>Gunneridae</taxon>
        <taxon>Pentapetalae</taxon>
        <taxon>rosids</taxon>
        <taxon>fabids</taxon>
        <taxon>Malpighiales</taxon>
        <taxon>Salicaceae</taxon>
        <taxon>Saliceae</taxon>
        <taxon>Salix</taxon>
    </lineage>
</organism>
<gene>
    <name evidence="1" type="ORF">OIU85_012561</name>
</gene>